<gene>
    <name evidence="1" type="ORF">H8Z82_16835</name>
</gene>
<keyword evidence="2" id="KW-1185">Reference proteome</keyword>
<dbReference type="Proteomes" id="UP000649826">
    <property type="component" value="Unassembled WGS sequence"/>
</dbReference>
<dbReference type="RefSeq" id="WP_330608029.1">
    <property type="nucleotide sequence ID" value="NZ_JACOQG010000078.1"/>
</dbReference>
<dbReference type="EMBL" id="JACOQG010000078">
    <property type="protein sequence ID" value="MBC5781268.1"/>
    <property type="molecule type" value="Genomic_DNA"/>
</dbReference>
<protein>
    <submittedName>
        <fullName evidence="1">Uncharacterized protein</fullName>
    </submittedName>
</protein>
<feature type="non-terminal residue" evidence="1">
    <location>
        <position position="1"/>
    </location>
</feature>
<sequence>LKDHLFKEEEINYLRTCTQESYWLQNYHLILYSPDLMSDLEESIEKYLIPQKIKRALCTKVRMQNQRITYLEFYKENLSQNKAIIRDIDMVKAEILEYLELKIQESEEMFELEEDE</sequence>
<organism evidence="1 2">
    <name type="scientific">Blautia difficilis</name>
    <dbReference type="NCBI Taxonomy" id="2763027"/>
    <lineage>
        <taxon>Bacteria</taxon>
        <taxon>Bacillati</taxon>
        <taxon>Bacillota</taxon>
        <taxon>Clostridia</taxon>
        <taxon>Lachnospirales</taxon>
        <taxon>Lachnospiraceae</taxon>
        <taxon>Blautia</taxon>
    </lineage>
</organism>
<comment type="caution">
    <text evidence="1">The sequence shown here is derived from an EMBL/GenBank/DDBJ whole genome shotgun (WGS) entry which is preliminary data.</text>
</comment>
<proteinExistence type="predicted"/>
<evidence type="ECO:0000313" key="1">
    <source>
        <dbReference type="EMBL" id="MBC5781268.1"/>
    </source>
</evidence>
<evidence type="ECO:0000313" key="2">
    <source>
        <dbReference type="Proteomes" id="UP000649826"/>
    </source>
</evidence>
<name>A0ABR7IMN5_9FIRM</name>
<accession>A0ABR7IMN5</accession>
<reference evidence="1 2" key="1">
    <citation type="submission" date="2020-08" db="EMBL/GenBank/DDBJ databases">
        <title>Genome public.</title>
        <authorList>
            <person name="Liu C."/>
            <person name="Sun Q."/>
        </authorList>
    </citation>
    <scope>NUCLEOTIDE SEQUENCE [LARGE SCALE GENOMIC DNA]</scope>
    <source>
        <strain evidence="1 2">M29</strain>
    </source>
</reference>